<gene>
    <name evidence="3" type="ORF">PM001_LOCUS23681</name>
</gene>
<organism evidence="3 4">
    <name type="scientific">Peronospora matthiolae</name>
    <dbReference type="NCBI Taxonomy" id="2874970"/>
    <lineage>
        <taxon>Eukaryota</taxon>
        <taxon>Sar</taxon>
        <taxon>Stramenopiles</taxon>
        <taxon>Oomycota</taxon>
        <taxon>Peronosporomycetes</taxon>
        <taxon>Peronosporales</taxon>
        <taxon>Peronosporaceae</taxon>
        <taxon>Peronospora</taxon>
    </lineage>
</organism>
<evidence type="ECO:0000313" key="3">
    <source>
        <dbReference type="EMBL" id="CAK7938531.1"/>
    </source>
</evidence>
<dbReference type="EMBL" id="CAKLBY020000231">
    <property type="protein sequence ID" value="CAK7938531.1"/>
    <property type="molecule type" value="Genomic_DNA"/>
</dbReference>
<sequence>MVTTRLNTSAQLQETGMNVDKQTDEFPNLVDCSDDNEDEVDRVLLHLIRSIALFLSGFLLQPAKLATEVAELAAFISAGAATSDLLNKPTVALLGRIHAALFEWVHREVDNDHELDGLLQEQGVFVVIQTLFRQQRTKPAVQCRILVALLTSYLARLKSPLVRYEPASMLASTLDYLVATEETSKSAELVPLPVLYPLVNAVDSISIEQRECLDALVTLLRLFSACDPFDKILTAFTTTYHVKLIGAGNTAAERENSNQNVDNARGLCFVQMLLRYSDHIFRRDVQLEPFVPAFSYSDTEDDDDSSEDAGTQSCHHSSYINDNSIHLVAESLGKTSNEDSVDTNSSGKMPAQISRELSELNHEEVLVLRNALRAVKAENAMLKKAASHSQSKHTRHDKQAMTSGTRRSTKFTDETEDKHDHLVGSEWAGGIAFMDVHLVFVGIAAAAGTIAAVLCVFYHL</sequence>
<proteinExistence type="predicted"/>
<evidence type="ECO:0000256" key="1">
    <source>
        <dbReference type="SAM" id="MobiDB-lite"/>
    </source>
</evidence>
<comment type="caution">
    <text evidence="3">The sequence shown here is derived from an EMBL/GenBank/DDBJ whole genome shotgun (WGS) entry which is preliminary data.</text>
</comment>
<accession>A0AAV1UVY9</accession>
<protein>
    <recommendedName>
        <fullName evidence="5">Rho-GAP domain-containing protein</fullName>
    </recommendedName>
</protein>
<name>A0AAV1UVY9_9STRA</name>
<evidence type="ECO:0008006" key="5">
    <source>
        <dbReference type="Google" id="ProtNLM"/>
    </source>
</evidence>
<evidence type="ECO:0000256" key="2">
    <source>
        <dbReference type="SAM" id="Phobius"/>
    </source>
</evidence>
<feature type="region of interest" description="Disordered" evidence="1">
    <location>
        <begin position="297"/>
        <end position="316"/>
    </location>
</feature>
<keyword evidence="2" id="KW-0472">Membrane</keyword>
<feature type="transmembrane region" description="Helical" evidence="2">
    <location>
        <begin position="438"/>
        <end position="458"/>
    </location>
</feature>
<dbReference type="AlphaFoldDB" id="A0AAV1UVY9"/>
<keyword evidence="2" id="KW-0812">Transmembrane</keyword>
<reference evidence="3" key="1">
    <citation type="submission" date="2024-01" db="EMBL/GenBank/DDBJ databases">
        <authorList>
            <person name="Webb A."/>
        </authorList>
    </citation>
    <scope>NUCLEOTIDE SEQUENCE</scope>
    <source>
        <strain evidence="3">Pm1</strain>
    </source>
</reference>
<dbReference type="Proteomes" id="UP001162060">
    <property type="component" value="Unassembled WGS sequence"/>
</dbReference>
<feature type="region of interest" description="Disordered" evidence="1">
    <location>
        <begin position="383"/>
        <end position="419"/>
    </location>
</feature>
<feature type="compositionally biased region" description="Acidic residues" evidence="1">
    <location>
        <begin position="298"/>
        <end position="307"/>
    </location>
</feature>
<keyword evidence="2" id="KW-1133">Transmembrane helix</keyword>
<feature type="compositionally biased region" description="Basic and acidic residues" evidence="1">
    <location>
        <begin position="410"/>
        <end position="419"/>
    </location>
</feature>
<evidence type="ECO:0000313" key="4">
    <source>
        <dbReference type="Proteomes" id="UP001162060"/>
    </source>
</evidence>